<dbReference type="NCBIfam" id="TIGR00608">
    <property type="entry name" value="radc"/>
    <property type="match status" value="1"/>
</dbReference>
<proteinExistence type="inferred from homology"/>
<evidence type="ECO:0000313" key="8">
    <source>
        <dbReference type="EMBL" id="MBK1828255.1"/>
    </source>
</evidence>
<dbReference type="PANTHER" id="PTHR30471">
    <property type="entry name" value="DNA REPAIR PROTEIN RADC"/>
    <property type="match status" value="1"/>
</dbReference>
<dbReference type="InterPro" id="IPR025657">
    <property type="entry name" value="RadC_JAB"/>
</dbReference>
<evidence type="ECO:0000259" key="7">
    <source>
        <dbReference type="PROSITE" id="PS50249"/>
    </source>
</evidence>
<dbReference type="NCBIfam" id="NF000642">
    <property type="entry name" value="PRK00024.1"/>
    <property type="match status" value="1"/>
</dbReference>
<dbReference type="Proteomes" id="UP000658278">
    <property type="component" value="Unassembled WGS sequence"/>
</dbReference>
<dbReference type="GO" id="GO:0046872">
    <property type="term" value="F:metal ion binding"/>
    <property type="evidence" value="ECO:0007669"/>
    <property type="project" value="UniProtKB-KW"/>
</dbReference>
<keyword evidence="2" id="KW-0479">Metal-binding</keyword>
<sequence length="226" mass="24805">MRDLPDDEKPREKLARHGPGHLDHAELLALFLGTGMKGKSAIQLGRDILRHFGSLHALGSADLEELMSCPGLGPAKSCQLAAAFEMGARLAREQISATPLDSPERIHQAFGPQLAHLAHEKLIVAMVNTRLEHVHTTTVSSGVLTETTAHPREILQPVILRKAYGFVLIHNHPSGDPTPSQADRTFTRRLQEGAELLGLRFVDHIVIGRPAPGREPYHSFREHGLL</sequence>
<dbReference type="InterPro" id="IPR001405">
    <property type="entry name" value="UPF0758"/>
</dbReference>
<dbReference type="PROSITE" id="PS50249">
    <property type="entry name" value="MPN"/>
    <property type="match status" value="1"/>
</dbReference>
<keyword evidence="5" id="KW-0482">Metalloprotease</keyword>
<dbReference type="InterPro" id="IPR020891">
    <property type="entry name" value="UPF0758_CS"/>
</dbReference>
<comment type="caution">
    <text evidence="8">The sequence shown here is derived from an EMBL/GenBank/DDBJ whole genome shotgun (WGS) entry which is preliminary data.</text>
</comment>
<reference evidence="8" key="1">
    <citation type="submission" date="2021-01" db="EMBL/GenBank/DDBJ databases">
        <title>Modified the classification status of verrucomicrobia.</title>
        <authorList>
            <person name="Feng X."/>
        </authorList>
    </citation>
    <scope>NUCLEOTIDE SEQUENCE</scope>
    <source>
        <strain evidence="8">KCTC 22201</strain>
    </source>
</reference>
<dbReference type="InterPro" id="IPR046778">
    <property type="entry name" value="UPF0758_N"/>
</dbReference>
<keyword evidence="9" id="KW-1185">Reference proteome</keyword>
<evidence type="ECO:0000256" key="2">
    <source>
        <dbReference type="ARBA" id="ARBA00022723"/>
    </source>
</evidence>
<evidence type="ECO:0000256" key="4">
    <source>
        <dbReference type="ARBA" id="ARBA00022833"/>
    </source>
</evidence>
<evidence type="ECO:0000313" key="9">
    <source>
        <dbReference type="Proteomes" id="UP000658278"/>
    </source>
</evidence>
<keyword evidence="1" id="KW-0645">Protease</keyword>
<dbReference type="PROSITE" id="PS01302">
    <property type="entry name" value="UPF0758"/>
    <property type="match status" value="1"/>
</dbReference>
<protein>
    <submittedName>
        <fullName evidence="8">DNA repair protein RadC</fullName>
    </submittedName>
</protein>
<keyword evidence="3" id="KW-0378">Hydrolase</keyword>
<evidence type="ECO:0000256" key="3">
    <source>
        <dbReference type="ARBA" id="ARBA00022801"/>
    </source>
</evidence>
<comment type="similarity">
    <text evidence="6">Belongs to the UPF0758 family.</text>
</comment>
<dbReference type="EMBL" id="JAENII010000012">
    <property type="protein sequence ID" value="MBK1828255.1"/>
    <property type="molecule type" value="Genomic_DNA"/>
</dbReference>
<dbReference type="SUPFAM" id="SSF47781">
    <property type="entry name" value="RuvA domain 2-like"/>
    <property type="match status" value="1"/>
</dbReference>
<dbReference type="CDD" id="cd08071">
    <property type="entry name" value="MPN_DUF2466"/>
    <property type="match status" value="1"/>
</dbReference>
<dbReference type="AlphaFoldDB" id="A0A934RH61"/>
<keyword evidence="4" id="KW-0862">Zinc</keyword>
<evidence type="ECO:0000256" key="6">
    <source>
        <dbReference type="RuleBase" id="RU003797"/>
    </source>
</evidence>
<dbReference type="GO" id="GO:0006508">
    <property type="term" value="P:proteolysis"/>
    <property type="evidence" value="ECO:0007669"/>
    <property type="project" value="UniProtKB-KW"/>
</dbReference>
<accession>A0A934RH61</accession>
<organism evidence="8 9">
    <name type="scientific">Haloferula rosea</name>
    <dbReference type="NCBI Taxonomy" id="490093"/>
    <lineage>
        <taxon>Bacteria</taxon>
        <taxon>Pseudomonadati</taxon>
        <taxon>Verrucomicrobiota</taxon>
        <taxon>Verrucomicrobiia</taxon>
        <taxon>Verrucomicrobiales</taxon>
        <taxon>Verrucomicrobiaceae</taxon>
        <taxon>Haloferula</taxon>
    </lineage>
</organism>
<dbReference type="GO" id="GO:0008237">
    <property type="term" value="F:metallopeptidase activity"/>
    <property type="evidence" value="ECO:0007669"/>
    <property type="project" value="UniProtKB-KW"/>
</dbReference>
<dbReference type="Pfam" id="PF04002">
    <property type="entry name" value="RadC"/>
    <property type="match status" value="1"/>
</dbReference>
<evidence type="ECO:0000256" key="5">
    <source>
        <dbReference type="ARBA" id="ARBA00023049"/>
    </source>
</evidence>
<dbReference type="Gene3D" id="1.10.150.20">
    <property type="entry name" value="5' to 3' exonuclease, C-terminal subdomain"/>
    <property type="match status" value="1"/>
</dbReference>
<evidence type="ECO:0000256" key="1">
    <source>
        <dbReference type="ARBA" id="ARBA00022670"/>
    </source>
</evidence>
<feature type="domain" description="MPN" evidence="7">
    <location>
        <begin position="99"/>
        <end position="226"/>
    </location>
</feature>
<dbReference type="InterPro" id="IPR010994">
    <property type="entry name" value="RuvA_2-like"/>
</dbReference>
<name>A0A934RH61_9BACT</name>
<dbReference type="Pfam" id="PF20582">
    <property type="entry name" value="UPF0758_N"/>
    <property type="match status" value="1"/>
</dbReference>
<gene>
    <name evidence="8" type="primary">radC</name>
    <name evidence="8" type="ORF">JIN81_14570</name>
</gene>
<dbReference type="InterPro" id="IPR037518">
    <property type="entry name" value="MPN"/>
</dbReference>
<dbReference type="PANTHER" id="PTHR30471:SF3">
    <property type="entry name" value="UPF0758 PROTEIN YEES-RELATED"/>
    <property type="match status" value="1"/>
</dbReference>
<dbReference type="Gene3D" id="3.40.140.10">
    <property type="entry name" value="Cytidine Deaminase, domain 2"/>
    <property type="match status" value="1"/>
</dbReference>